<evidence type="ECO:0000256" key="1">
    <source>
        <dbReference type="ARBA" id="ARBA00003343"/>
    </source>
</evidence>
<comment type="function">
    <text evidence="1">Catalyzes the last step of tRNA splicing, the transfer of the splice junction 2'-phosphate from ligated tRNA to NAD to produce ADP-ribose 1''-2'' cyclic phosphate.</text>
</comment>
<organism evidence="7 8">
    <name type="scientific">Dictyostelium purpureum</name>
    <name type="common">Slime mold</name>
    <dbReference type="NCBI Taxonomy" id="5786"/>
    <lineage>
        <taxon>Eukaryota</taxon>
        <taxon>Amoebozoa</taxon>
        <taxon>Evosea</taxon>
        <taxon>Eumycetozoa</taxon>
        <taxon>Dictyostelia</taxon>
        <taxon>Dictyosteliales</taxon>
        <taxon>Dictyosteliaceae</taxon>
        <taxon>Dictyostelium</taxon>
    </lineage>
</organism>
<evidence type="ECO:0000256" key="3">
    <source>
        <dbReference type="ARBA" id="ARBA00012007"/>
    </source>
</evidence>
<dbReference type="FunCoup" id="F0ZEB7">
    <property type="interactions" value="42"/>
</dbReference>
<dbReference type="VEuPathDB" id="AmoebaDB:DICPUDRAFT_46322"/>
<comment type="similarity">
    <text evidence="2">Belongs to the KptA/TPT1 family.</text>
</comment>
<dbReference type="Pfam" id="PF01885">
    <property type="entry name" value="PTS_2-RNA"/>
    <property type="match status" value="1"/>
</dbReference>
<dbReference type="Gene3D" id="3.20.170.30">
    <property type="match status" value="1"/>
</dbReference>
<dbReference type="OrthoDB" id="419694at2759"/>
<comment type="catalytic activity">
    <reaction evidence="6">
        <text>2'-phospho-[ligated tRNA] + NAD(+) = mature tRNA + ADP-alpha-D-ribose 1'',2''-cyclic phosphate + nicotinamide</text>
        <dbReference type="Rhea" id="RHEA:23324"/>
        <dbReference type="Rhea" id="RHEA-COMP:11106"/>
        <dbReference type="Rhea" id="RHEA-COMP:11107"/>
        <dbReference type="ChEBI" id="CHEBI:17154"/>
        <dbReference type="ChEBI" id="CHEBI:57540"/>
        <dbReference type="ChEBI" id="CHEBI:76596"/>
        <dbReference type="ChEBI" id="CHEBI:82883"/>
        <dbReference type="ChEBI" id="CHEBI:85027"/>
        <dbReference type="EC" id="2.7.1.160"/>
    </reaction>
</comment>
<dbReference type="RefSeq" id="XP_003285749.1">
    <property type="nucleotide sequence ID" value="XM_003285701.1"/>
</dbReference>
<protein>
    <recommendedName>
        <fullName evidence="3">2'-phosphotransferase</fullName>
        <ecNumber evidence="3">2.7.1.160</ecNumber>
    </recommendedName>
</protein>
<evidence type="ECO:0000313" key="8">
    <source>
        <dbReference type="Proteomes" id="UP000001064"/>
    </source>
</evidence>
<sequence length="217" mass="24717">MSYQSITSNNKKSLVQLSKTLSYILRHSAVKEGLNISKDGYVSVDELLKHKLFSQYTFKDIQEVVDTNDKKRYNLKKGEGENSEKYFICANQGHSISDVDEVDLKRIESVDEVESVVHGTYKKHLKSILENGLQKMERNHIHFAVGLPGEGQVISGMRGSCDMVIYIDLQKCLDDDIPMFLSKNNVVLTNGKDNNGILPIKYFTKIVDKNNVTIWQR</sequence>
<keyword evidence="5" id="KW-0520">NAD</keyword>
<evidence type="ECO:0000256" key="2">
    <source>
        <dbReference type="ARBA" id="ARBA00009836"/>
    </source>
</evidence>
<dbReference type="GO" id="GO:0006388">
    <property type="term" value="P:tRNA splicing, via endonucleolytic cleavage and ligation"/>
    <property type="evidence" value="ECO:0000318"/>
    <property type="project" value="GO_Central"/>
</dbReference>
<reference evidence="8" key="1">
    <citation type="journal article" date="2011" name="Genome Biol.">
        <title>Comparative genomics of the social amoebae Dictyostelium discoideum and Dictyostelium purpureum.</title>
        <authorList>
            <consortium name="US DOE Joint Genome Institute (JGI-PGF)"/>
            <person name="Sucgang R."/>
            <person name="Kuo A."/>
            <person name="Tian X."/>
            <person name="Salerno W."/>
            <person name="Parikh A."/>
            <person name="Feasley C.L."/>
            <person name="Dalin E."/>
            <person name="Tu H."/>
            <person name="Huang E."/>
            <person name="Barry K."/>
            <person name="Lindquist E."/>
            <person name="Shapiro H."/>
            <person name="Bruce D."/>
            <person name="Schmutz J."/>
            <person name="Salamov A."/>
            <person name="Fey P."/>
            <person name="Gaudet P."/>
            <person name="Anjard C."/>
            <person name="Babu M.M."/>
            <person name="Basu S."/>
            <person name="Bushmanova Y."/>
            <person name="van der Wel H."/>
            <person name="Katoh-Kurasawa M."/>
            <person name="Dinh C."/>
            <person name="Coutinho P.M."/>
            <person name="Saito T."/>
            <person name="Elias M."/>
            <person name="Schaap P."/>
            <person name="Kay R.R."/>
            <person name="Henrissat B."/>
            <person name="Eichinger L."/>
            <person name="Rivero F."/>
            <person name="Putnam N.H."/>
            <person name="West C.M."/>
            <person name="Loomis W.F."/>
            <person name="Chisholm R.L."/>
            <person name="Shaulsky G."/>
            <person name="Strassmann J.E."/>
            <person name="Queller D.C."/>
            <person name="Kuspa A."/>
            <person name="Grigoriev I.V."/>
        </authorList>
    </citation>
    <scope>NUCLEOTIDE SEQUENCE [LARGE SCALE GENOMIC DNA]</scope>
    <source>
        <strain evidence="8">QSDP1</strain>
    </source>
</reference>
<evidence type="ECO:0000256" key="5">
    <source>
        <dbReference type="ARBA" id="ARBA00023027"/>
    </source>
</evidence>
<proteinExistence type="inferred from homology"/>
<dbReference type="AlphaFoldDB" id="F0ZEB7"/>
<dbReference type="PANTHER" id="PTHR12684:SF2">
    <property type="entry name" value="TRNA 2'-PHOSPHOTRANSFERASE 1"/>
    <property type="match status" value="1"/>
</dbReference>
<dbReference type="KEGG" id="dpp:DICPUDRAFT_46322"/>
<keyword evidence="8" id="KW-1185">Reference proteome</keyword>
<dbReference type="EMBL" id="GL870992">
    <property type="protein sequence ID" value="EGC37728.1"/>
    <property type="molecule type" value="Genomic_DNA"/>
</dbReference>
<gene>
    <name evidence="7" type="ORF">DICPUDRAFT_46322</name>
</gene>
<dbReference type="SUPFAM" id="SSF56399">
    <property type="entry name" value="ADP-ribosylation"/>
    <property type="match status" value="1"/>
</dbReference>
<dbReference type="InterPro" id="IPR042080">
    <property type="entry name" value="RNA_2'-PTrans_N"/>
</dbReference>
<dbReference type="Gene3D" id="1.10.10.970">
    <property type="entry name" value="RNA 2'-phosphotransferase, Tpt1/KptA family, N-terminal domain"/>
    <property type="match status" value="1"/>
</dbReference>
<dbReference type="eggNOG" id="KOG2278">
    <property type="taxonomic scope" value="Eukaryota"/>
</dbReference>
<evidence type="ECO:0000256" key="4">
    <source>
        <dbReference type="ARBA" id="ARBA00022679"/>
    </source>
</evidence>
<evidence type="ECO:0000313" key="7">
    <source>
        <dbReference type="EMBL" id="EGC37728.1"/>
    </source>
</evidence>
<keyword evidence="4" id="KW-0808">Transferase</keyword>
<dbReference type="FunFam" id="3.20.170.30:FF:000002">
    <property type="entry name" value="Phosphotransferase, putative"/>
    <property type="match status" value="1"/>
</dbReference>
<dbReference type="GO" id="GO:0000215">
    <property type="term" value="F:tRNA 2'-phosphotransferase activity"/>
    <property type="evidence" value="ECO:0000318"/>
    <property type="project" value="GO_Central"/>
</dbReference>
<dbReference type="Proteomes" id="UP000001064">
    <property type="component" value="Unassembled WGS sequence"/>
</dbReference>
<accession>F0ZEB7</accession>
<name>F0ZEB7_DICPU</name>
<dbReference type="GeneID" id="10499256"/>
<dbReference type="OMA" id="RHGASQM"/>
<evidence type="ECO:0000256" key="6">
    <source>
        <dbReference type="ARBA" id="ARBA00047949"/>
    </source>
</evidence>
<dbReference type="EC" id="2.7.1.160" evidence="3"/>
<dbReference type="InterPro" id="IPR002745">
    <property type="entry name" value="Ptrans_KptA/Tpt1"/>
</dbReference>
<dbReference type="InParanoid" id="F0ZEB7"/>
<dbReference type="STRING" id="5786.F0ZEB7"/>
<dbReference type="InterPro" id="IPR042081">
    <property type="entry name" value="RNA_2'-PTrans_C"/>
</dbReference>
<dbReference type="PANTHER" id="PTHR12684">
    <property type="entry name" value="PUTATIVE PHOSPHOTRANSFERASE"/>
    <property type="match status" value="1"/>
</dbReference>